<evidence type="ECO:0000256" key="1">
    <source>
        <dbReference type="SAM" id="Phobius"/>
    </source>
</evidence>
<proteinExistence type="predicted"/>
<comment type="caution">
    <text evidence="2">The sequence shown here is derived from an EMBL/GenBank/DDBJ whole genome shotgun (WGS) entry which is preliminary data.</text>
</comment>
<evidence type="ECO:0000313" key="2">
    <source>
        <dbReference type="EMBL" id="GAG76154.1"/>
    </source>
</evidence>
<accession>X1A322</accession>
<gene>
    <name evidence="2" type="ORF">S01H4_35070</name>
</gene>
<protein>
    <submittedName>
        <fullName evidence="2">Uncharacterized protein</fullName>
    </submittedName>
</protein>
<feature type="transmembrane region" description="Helical" evidence="1">
    <location>
        <begin position="92"/>
        <end position="111"/>
    </location>
</feature>
<keyword evidence="1" id="KW-0812">Transmembrane</keyword>
<keyword evidence="1" id="KW-0472">Membrane</keyword>
<dbReference type="AlphaFoldDB" id="X1A322"/>
<keyword evidence="1" id="KW-1133">Transmembrane helix</keyword>
<reference evidence="2" key="1">
    <citation type="journal article" date="2014" name="Front. Microbiol.">
        <title>High frequency of phylogenetically diverse reductive dehalogenase-homologous genes in deep subseafloor sedimentary metagenomes.</title>
        <authorList>
            <person name="Kawai M."/>
            <person name="Futagami T."/>
            <person name="Toyoda A."/>
            <person name="Takaki Y."/>
            <person name="Nishi S."/>
            <person name="Hori S."/>
            <person name="Arai W."/>
            <person name="Tsubouchi T."/>
            <person name="Morono Y."/>
            <person name="Uchiyama I."/>
            <person name="Ito T."/>
            <person name="Fujiyama A."/>
            <person name="Inagaki F."/>
            <person name="Takami H."/>
        </authorList>
    </citation>
    <scope>NUCLEOTIDE SEQUENCE</scope>
    <source>
        <strain evidence="2">Expedition CK06-06</strain>
    </source>
</reference>
<sequence length="164" mass="18884">MTEQNDFIKLLFDTLKETTDDNTTALQKLIDQQVHLVGNVEKWSIVEPKHVPEIKQEIKDHVISAFNERKKISGKIDDVLEKVNDLSGKVKLMIGIVVAAVALTGIVYVVGRYMIEYQGPMQQIAEIEEKIQKQQQDEHRELIEAVREEIKKLHPDADKQEEVR</sequence>
<name>X1A322_9ZZZZ</name>
<organism evidence="2">
    <name type="scientific">marine sediment metagenome</name>
    <dbReference type="NCBI Taxonomy" id="412755"/>
    <lineage>
        <taxon>unclassified sequences</taxon>
        <taxon>metagenomes</taxon>
        <taxon>ecological metagenomes</taxon>
    </lineage>
</organism>
<dbReference type="EMBL" id="BART01018605">
    <property type="protein sequence ID" value="GAG76154.1"/>
    <property type="molecule type" value="Genomic_DNA"/>
</dbReference>